<dbReference type="EMBL" id="AYYO01000011">
    <property type="protein sequence ID" value="KRM55834.1"/>
    <property type="molecule type" value="Genomic_DNA"/>
</dbReference>
<accession>A0A0R1ZMZ3</accession>
<proteinExistence type="predicted"/>
<evidence type="ECO:0000313" key="2">
    <source>
        <dbReference type="Proteomes" id="UP000051679"/>
    </source>
</evidence>
<keyword evidence="2" id="KW-1185">Reference proteome</keyword>
<reference evidence="1 2" key="1">
    <citation type="journal article" date="2015" name="Genome Announc.">
        <title>Expanding the biotechnology potential of lactobacilli through comparative genomics of 213 strains and associated genera.</title>
        <authorList>
            <person name="Sun Z."/>
            <person name="Harris H.M."/>
            <person name="McCann A."/>
            <person name="Guo C."/>
            <person name="Argimon S."/>
            <person name="Zhang W."/>
            <person name="Yang X."/>
            <person name="Jeffery I.B."/>
            <person name="Cooney J.C."/>
            <person name="Kagawa T.F."/>
            <person name="Liu W."/>
            <person name="Song Y."/>
            <person name="Salvetti E."/>
            <person name="Wrobel A."/>
            <person name="Rasinkangas P."/>
            <person name="Parkhill J."/>
            <person name="Rea M.C."/>
            <person name="O'Sullivan O."/>
            <person name="Ritari J."/>
            <person name="Douillard F.P."/>
            <person name="Paul Ross R."/>
            <person name="Yang R."/>
            <person name="Briner A.E."/>
            <person name="Felis G.E."/>
            <person name="de Vos W.M."/>
            <person name="Barrangou R."/>
            <person name="Klaenhammer T.R."/>
            <person name="Caufield P.W."/>
            <person name="Cui Y."/>
            <person name="Zhang H."/>
            <person name="O'Toole P.W."/>
        </authorList>
    </citation>
    <scope>NUCLEOTIDE SEQUENCE [LARGE SCALE GENOMIC DNA]</scope>
    <source>
        <strain evidence="1 2">DSM 20505</strain>
    </source>
</reference>
<sequence length="830" mass="88040">MMNAPIQIWENGALTDEETHAALVNGDSYSSAGAVTLDTKWSMSLWVMGTATFSITDGNKKDLIENPAKASETKPLDLNGTVGKWTHVTIFYTPTSSEHGAIFYRYNDRDMNGVPDANGGTAGNNNTKILVDRSAGGSYMYGIHTTSSGSYVVMNSFSSYATTSAEVALVDTDQNMQVRDSRSSSSQFGTGATFVSTNTTTSNVYSGDNLSLTYRFSFLSKDTLSTTIDNMEFEASQIDHVTWENATVTKYSGLDGSGNPTGSSTPVKDNVSLTDITDNKDDVFGSLQPGDTIEISMNGKADDVTEPTAVAAQTYRFFNGGAESYMDADPLSKLNSSTSSFSFPSNLSQTPKFTILPALKTSSKVSVVDNDWESKDGGKTLVNGSTVLAGDSLTYDYSATYDKSSSVASWSDVLAKISTPSGFTPKTYTIKYSDGSSESSDASDVVSGHKLQHALNANNQTVHIIVEGTVNSGAKSVGTTTATLSSDSPKHAETMTTGSYTVIPEPFKVDNTKMNLFISNPKGTTASNGYQLGKNLTFDSNGNISVKAVTSDDGSYTNYNEDSNGFIINGNVTVEGSSTNNPSGLITYLITVNGDRTLKVQLPAKSLNDSAFSFKFIKPGKEQTWDGNIQSSLNAASSFTHSVVPITLGYLEPDKVNTIKIQAVMNDGSAATDAQTVYVQPGQLKLNAADIEFKTQLNGREKSIAPTSANVSITNTALLEWKLSVSQTTAITNDATGKTLAANLMYYTGSGDQYTDLSSSTDGTVDRSSVDIDTGVPANNDLNGSVNVTSKWATTDAEAGAKPGIFLDIFGNAKAGSYSGELTWTLTDAP</sequence>
<dbReference type="PATRIC" id="fig|1291052.5.peg.900"/>
<evidence type="ECO:0000313" key="1">
    <source>
        <dbReference type="EMBL" id="KRM55834.1"/>
    </source>
</evidence>
<name>A0A0R1ZMZ3_9LACO</name>
<dbReference type="STRING" id="1291052.FC18_GL000884"/>
<organism evidence="1 2">
    <name type="scientific">Lacticaseibacillus sharpeae JCM 1186 = DSM 20505</name>
    <dbReference type="NCBI Taxonomy" id="1291052"/>
    <lineage>
        <taxon>Bacteria</taxon>
        <taxon>Bacillati</taxon>
        <taxon>Bacillota</taxon>
        <taxon>Bacilli</taxon>
        <taxon>Lactobacillales</taxon>
        <taxon>Lactobacillaceae</taxon>
        <taxon>Lacticaseibacillus</taxon>
    </lineage>
</organism>
<evidence type="ECO:0008006" key="3">
    <source>
        <dbReference type="Google" id="ProtNLM"/>
    </source>
</evidence>
<dbReference type="Proteomes" id="UP000051679">
    <property type="component" value="Unassembled WGS sequence"/>
</dbReference>
<gene>
    <name evidence="1" type="ORF">FC18_GL000884</name>
</gene>
<protein>
    <recommendedName>
        <fullName evidence="3">WxL domain-containing protein</fullName>
    </recommendedName>
</protein>
<comment type="caution">
    <text evidence="1">The sequence shown here is derived from an EMBL/GenBank/DDBJ whole genome shotgun (WGS) entry which is preliminary data.</text>
</comment>
<dbReference type="AlphaFoldDB" id="A0A0R1ZMZ3"/>